<feature type="compositionally biased region" description="Basic residues" evidence="1">
    <location>
        <begin position="130"/>
        <end position="147"/>
    </location>
</feature>
<reference evidence="2" key="1">
    <citation type="journal article" date="2014" name="Int. J. Syst. Evol. Microbiol.">
        <title>Complete genome sequence of Corynebacterium casei LMG S-19264T (=DSM 44701T), isolated from a smear-ripened cheese.</title>
        <authorList>
            <consortium name="US DOE Joint Genome Institute (JGI-PGF)"/>
            <person name="Walter F."/>
            <person name="Albersmeier A."/>
            <person name="Kalinowski J."/>
            <person name="Ruckert C."/>
        </authorList>
    </citation>
    <scope>NUCLEOTIDE SEQUENCE</scope>
    <source>
        <strain evidence="2">CGMCC 1.15320</strain>
    </source>
</reference>
<dbReference type="AlphaFoldDB" id="A0A916RHB1"/>
<protein>
    <submittedName>
        <fullName evidence="2">Uncharacterized protein</fullName>
    </submittedName>
</protein>
<comment type="caution">
    <text evidence="2">The sequence shown here is derived from an EMBL/GenBank/DDBJ whole genome shotgun (WGS) entry which is preliminary data.</text>
</comment>
<evidence type="ECO:0000313" key="3">
    <source>
        <dbReference type="Proteomes" id="UP000636264"/>
    </source>
</evidence>
<feature type="region of interest" description="Disordered" evidence="1">
    <location>
        <begin position="116"/>
        <end position="156"/>
    </location>
</feature>
<dbReference type="EMBL" id="BMIF01000002">
    <property type="protein sequence ID" value="GGA56625.1"/>
    <property type="molecule type" value="Genomic_DNA"/>
</dbReference>
<evidence type="ECO:0000313" key="2">
    <source>
        <dbReference type="EMBL" id="GGA56625.1"/>
    </source>
</evidence>
<sequence length="217" mass="25284">MRSEGKRAANRLREQWKKNPWVPGATIDLSEHEGEFQQQVGMKVRSPVPPGVLDWLRWKYRRLQIDQKRDREWLQVLHHDLPVRVSAAGPAPEAMAAEEQNFAAVPTVWRVSDAEQFSKRERADQPKAPARIKMRSLRGPGRPRKKSKEGPDLDTQERNDFAMFVHQYREILIPLFAQTRDTEHMNIVYALRAFVADPNDRGAREQWFRIASLLTAR</sequence>
<accession>A0A916RHB1</accession>
<keyword evidence="3" id="KW-1185">Reference proteome</keyword>
<proteinExistence type="predicted"/>
<evidence type="ECO:0000256" key="1">
    <source>
        <dbReference type="SAM" id="MobiDB-lite"/>
    </source>
</evidence>
<dbReference type="Proteomes" id="UP000636264">
    <property type="component" value="Unassembled WGS sequence"/>
</dbReference>
<name>A0A916RHB1_9HYPH</name>
<reference evidence="2" key="2">
    <citation type="submission" date="2020-09" db="EMBL/GenBank/DDBJ databases">
        <authorList>
            <person name="Sun Q."/>
            <person name="Zhou Y."/>
        </authorList>
    </citation>
    <scope>NUCLEOTIDE SEQUENCE</scope>
    <source>
        <strain evidence="2">CGMCC 1.15320</strain>
    </source>
</reference>
<gene>
    <name evidence="2" type="ORF">GCM10011385_07660</name>
</gene>
<feature type="compositionally biased region" description="Basic and acidic residues" evidence="1">
    <location>
        <begin position="116"/>
        <end position="125"/>
    </location>
</feature>
<dbReference type="RefSeq" id="WP_188719635.1">
    <property type="nucleotide sequence ID" value="NZ_BMIF01000002.1"/>
</dbReference>
<organism evidence="2 3">
    <name type="scientific">Nitratireductor aestuarii</name>
    <dbReference type="NCBI Taxonomy" id="1735103"/>
    <lineage>
        <taxon>Bacteria</taxon>
        <taxon>Pseudomonadati</taxon>
        <taxon>Pseudomonadota</taxon>
        <taxon>Alphaproteobacteria</taxon>
        <taxon>Hyphomicrobiales</taxon>
        <taxon>Phyllobacteriaceae</taxon>
        <taxon>Nitratireductor</taxon>
    </lineage>
</organism>